<reference evidence="3 4" key="1">
    <citation type="journal article" date="2013" name="Mar. Genomics">
        <title>Expression of sulfatases in Rhodopirellula baltica and the diversity of sulfatases in the genus Rhodopirellula.</title>
        <authorList>
            <person name="Wegner C.E."/>
            <person name="Richter-Heitmann T."/>
            <person name="Klindworth A."/>
            <person name="Klockow C."/>
            <person name="Richter M."/>
            <person name="Achstetter T."/>
            <person name="Glockner F.O."/>
            <person name="Harder J."/>
        </authorList>
    </citation>
    <scope>NUCLEOTIDE SEQUENCE [LARGE SCALE GENOMIC DNA]</scope>
    <source>
        <strain evidence="3 4">SWK14</strain>
    </source>
</reference>
<evidence type="ECO:0000259" key="1">
    <source>
        <dbReference type="Pfam" id="PF01548"/>
    </source>
</evidence>
<name>L7CJK6_RHOBT</name>
<dbReference type="InterPro" id="IPR002525">
    <property type="entry name" value="Transp_IS110-like_N"/>
</dbReference>
<dbReference type="GO" id="GO:0003677">
    <property type="term" value="F:DNA binding"/>
    <property type="evidence" value="ECO:0007669"/>
    <property type="project" value="InterPro"/>
</dbReference>
<dbReference type="GO" id="GO:0004803">
    <property type="term" value="F:transposase activity"/>
    <property type="evidence" value="ECO:0007669"/>
    <property type="project" value="InterPro"/>
</dbReference>
<dbReference type="InterPro" id="IPR047650">
    <property type="entry name" value="Transpos_IS110"/>
</dbReference>
<evidence type="ECO:0000313" key="4">
    <source>
        <dbReference type="Proteomes" id="UP000010959"/>
    </source>
</evidence>
<accession>L7CJK6</accession>
<feature type="domain" description="Transposase IS110-like N-terminal" evidence="1">
    <location>
        <begin position="9"/>
        <end position="157"/>
    </location>
</feature>
<dbReference type="Pfam" id="PF01548">
    <property type="entry name" value="DEDD_Tnp_IS110"/>
    <property type="match status" value="1"/>
</dbReference>
<comment type="caution">
    <text evidence="3">The sequence shown here is derived from an EMBL/GenBank/DDBJ whole genome shotgun (WGS) entry which is preliminary data.</text>
</comment>
<dbReference type="RefSeq" id="WP_007337779.1">
    <property type="nucleotide sequence ID" value="NZ_AMWG01000068.1"/>
</dbReference>
<dbReference type="Pfam" id="PF02371">
    <property type="entry name" value="Transposase_20"/>
    <property type="match status" value="1"/>
</dbReference>
<evidence type="ECO:0000259" key="2">
    <source>
        <dbReference type="Pfam" id="PF02371"/>
    </source>
</evidence>
<evidence type="ECO:0000313" key="3">
    <source>
        <dbReference type="EMBL" id="ELP33261.1"/>
    </source>
</evidence>
<dbReference type="EMBL" id="AMWG01000068">
    <property type="protein sequence ID" value="ELP33261.1"/>
    <property type="molecule type" value="Genomic_DNA"/>
</dbReference>
<dbReference type="Proteomes" id="UP000010959">
    <property type="component" value="Unassembled WGS sequence"/>
</dbReference>
<dbReference type="InterPro" id="IPR003346">
    <property type="entry name" value="Transposase_20"/>
</dbReference>
<dbReference type="AlphaFoldDB" id="L7CJK6"/>
<dbReference type="PATRIC" id="fig|993516.3.peg.2981"/>
<proteinExistence type="predicted"/>
<dbReference type="PANTHER" id="PTHR33055:SF15">
    <property type="entry name" value="TRANSPOSASE-RELATED"/>
    <property type="match status" value="1"/>
</dbReference>
<dbReference type="NCBIfam" id="NF033542">
    <property type="entry name" value="transpos_IS110"/>
    <property type="match status" value="1"/>
</dbReference>
<dbReference type="GO" id="GO:0006313">
    <property type="term" value="P:DNA transposition"/>
    <property type="evidence" value="ECO:0007669"/>
    <property type="project" value="InterPro"/>
</dbReference>
<gene>
    <name evidence="3" type="ORF">RBSWK_02807</name>
</gene>
<dbReference type="PANTHER" id="PTHR33055">
    <property type="entry name" value="TRANSPOSASE FOR INSERTION SEQUENCE ELEMENT IS1111A"/>
    <property type="match status" value="1"/>
</dbReference>
<protein>
    <submittedName>
        <fullName evidence="3">Transposase IS116/IS110/IS902 family protein</fullName>
    </submittedName>
</protein>
<sequence length="415" mass="46893">MQTLFQKVAGFDIHKKVIVACVRITSDGGRVKQETKTFGTMTDDLIALFDWCRSHGVTHIAMESTGVFWKPIWNLFDNGSFELLLVNPKELKQVPGRKSDVKDSQWIAQLLACGLLRSSFVPERPQRELRDLTRQRAQLHGEHTRCVNRIHKVLQDANIKLSSVATDVMGVSGRDMLAALITGNLDPDEMAELAQGKLRAKIPDLKRALTGKMTDHHRFLLEQYLDHVAHLEQQIEIFSERIKKALRPFVDEALMEVLDEIPGVNVEMIENVIAEIGVDMSQFPTAGHLSSWTGVCPGNETSAGKRKKSGTTKGNTWLRRALCQAAWGASRTKNSYFQSQYRRLAGRRGKKRAAVAVGRGILEVFYVLLSNRELRYRDLGGDYFDKLDPERLCRHLVKRIESLGYDVDLRLNSAV</sequence>
<feature type="domain" description="Transposase IS116/IS110/IS902 C-terminal" evidence="2">
    <location>
        <begin position="256"/>
        <end position="341"/>
    </location>
</feature>
<organism evidence="3 4">
    <name type="scientific">Rhodopirellula baltica SWK14</name>
    <dbReference type="NCBI Taxonomy" id="993516"/>
    <lineage>
        <taxon>Bacteria</taxon>
        <taxon>Pseudomonadati</taxon>
        <taxon>Planctomycetota</taxon>
        <taxon>Planctomycetia</taxon>
        <taxon>Pirellulales</taxon>
        <taxon>Pirellulaceae</taxon>
        <taxon>Rhodopirellula</taxon>
    </lineage>
</organism>